<evidence type="ECO:0000313" key="1">
    <source>
        <dbReference type="EMBL" id="KAF9751049.1"/>
    </source>
</evidence>
<organism evidence="1 2">
    <name type="scientific">Bionectria ochroleuca</name>
    <name type="common">Gliocladium roseum</name>
    <dbReference type="NCBI Taxonomy" id="29856"/>
    <lineage>
        <taxon>Eukaryota</taxon>
        <taxon>Fungi</taxon>
        <taxon>Dikarya</taxon>
        <taxon>Ascomycota</taxon>
        <taxon>Pezizomycotina</taxon>
        <taxon>Sordariomycetes</taxon>
        <taxon>Hypocreomycetidae</taxon>
        <taxon>Hypocreales</taxon>
        <taxon>Bionectriaceae</taxon>
        <taxon>Clonostachys</taxon>
    </lineage>
</organism>
<dbReference type="Proteomes" id="UP000616885">
    <property type="component" value="Unassembled WGS sequence"/>
</dbReference>
<dbReference type="AlphaFoldDB" id="A0A8H7N8D2"/>
<protein>
    <submittedName>
        <fullName evidence="1">Uncharacterized protein</fullName>
    </submittedName>
</protein>
<proteinExistence type="predicted"/>
<gene>
    <name evidence="1" type="ORF">IM811_015269</name>
</gene>
<comment type="caution">
    <text evidence="1">The sequence shown here is derived from an EMBL/GenBank/DDBJ whole genome shotgun (WGS) entry which is preliminary data.</text>
</comment>
<evidence type="ECO:0000313" key="2">
    <source>
        <dbReference type="Proteomes" id="UP000616885"/>
    </source>
</evidence>
<accession>A0A8H7N8D2</accession>
<dbReference type="EMBL" id="JADCTT010000006">
    <property type="protein sequence ID" value="KAF9751049.1"/>
    <property type="molecule type" value="Genomic_DNA"/>
</dbReference>
<sequence length="153" mass="17002">MKKHFGIARVTSDEVDFGHGSKPSTSLFLSGVLQDRILVAIVKVFRIIDAVSAASTSRNIDLYAEREPKLPPAVYTSYLLNRLNSLKSALSPDILNESMKIQFLYSQTVVFETQSSHSAFTSETIRSYISYVEASINDLLYIVKLVLQTGIHG</sequence>
<name>A0A8H7N8D2_BIOOC</name>
<reference evidence="1" key="1">
    <citation type="submission" date="2020-10" db="EMBL/GenBank/DDBJ databases">
        <title>High-Quality Genome Resource of Clonostachys rosea strain S41 by Oxford Nanopore Long-Read Sequencing.</title>
        <authorList>
            <person name="Wang H."/>
        </authorList>
    </citation>
    <scope>NUCLEOTIDE SEQUENCE</scope>
    <source>
        <strain evidence="1">S41</strain>
    </source>
</reference>